<feature type="active site" description="Nucleophile" evidence="4">
    <location>
        <position position="39"/>
    </location>
</feature>
<sequence length="289" mass="33025">MSKVGLVLEGGGMRGLYTAGVLDYFLDEEIYFHNVIGVSAGACNAVSYIAKQRGRNLKVNTEYIGDKRYLSMQNLIKQGSLFGMDFIFKMIPDELVPFDYDAYFNSPMHLTIVATNCETGEPEYLDGRNTQLVNEYLRASSSIPMFAPIVELEGKKLLDGGTADSIPIQYSIKQGHDKNIVVVTRNADYIKKPEPFKHIYTHKYKQYPKLIHTIGNRHENYNNTLKSLQELEAEGKIIVIRPTKLIKIDRFEKDKNKLEELYYEGYEDAKTLGNKIKLYCSNCDNVDMR</sequence>
<evidence type="ECO:0000256" key="3">
    <source>
        <dbReference type="ARBA" id="ARBA00023098"/>
    </source>
</evidence>
<keyword evidence="7" id="KW-1185">Reference proteome</keyword>
<evidence type="ECO:0000259" key="5">
    <source>
        <dbReference type="PROSITE" id="PS51635"/>
    </source>
</evidence>
<evidence type="ECO:0000256" key="2">
    <source>
        <dbReference type="ARBA" id="ARBA00022963"/>
    </source>
</evidence>
<dbReference type="InterPro" id="IPR045943">
    <property type="entry name" value="DUF6363"/>
</dbReference>
<dbReference type="CDD" id="cd07208">
    <property type="entry name" value="Pat_hypo_Ecoli_yjju_like"/>
    <property type="match status" value="1"/>
</dbReference>
<reference evidence="6" key="1">
    <citation type="journal article" date="2023" name="Int. J. Syst. Evol. Microbiol.">
        <title>&lt;i&gt;Holtiella tumoricola&lt;/i&gt; gen. nov. sp. nov., isolated from a human clinical sample.</title>
        <authorList>
            <person name="Allen-Vercoe E."/>
            <person name="Daigneault M.C."/>
            <person name="Vancuren S.J."/>
            <person name="Cochrane K."/>
            <person name="O'Neal L.L."/>
            <person name="Sankaranarayanan K."/>
            <person name="Lawson P.A."/>
        </authorList>
    </citation>
    <scope>NUCLEOTIDE SEQUENCE</scope>
    <source>
        <strain evidence="6">CC70A</strain>
    </source>
</reference>
<feature type="short sequence motif" description="DGA/G" evidence="4">
    <location>
        <begin position="159"/>
        <end position="161"/>
    </location>
</feature>
<feature type="active site" description="Proton acceptor" evidence="4">
    <location>
        <position position="159"/>
    </location>
</feature>
<dbReference type="Pfam" id="PF19890">
    <property type="entry name" value="DUF6363"/>
    <property type="match status" value="1"/>
</dbReference>
<organism evidence="6 7">
    <name type="scientific">Holtiella tumoricola</name>
    <dbReference type="NCBI Taxonomy" id="3018743"/>
    <lineage>
        <taxon>Bacteria</taxon>
        <taxon>Bacillati</taxon>
        <taxon>Bacillota</taxon>
        <taxon>Clostridia</taxon>
        <taxon>Lachnospirales</taxon>
        <taxon>Cellulosilyticaceae</taxon>
        <taxon>Holtiella</taxon>
    </lineage>
</organism>
<evidence type="ECO:0000256" key="4">
    <source>
        <dbReference type="PROSITE-ProRule" id="PRU01161"/>
    </source>
</evidence>
<dbReference type="InterPro" id="IPR037483">
    <property type="entry name" value="YjjU-like"/>
</dbReference>
<dbReference type="InterPro" id="IPR016035">
    <property type="entry name" value="Acyl_Trfase/lysoPLipase"/>
</dbReference>
<name>A0AA42DQ48_9FIRM</name>
<dbReference type="GO" id="GO:0016787">
    <property type="term" value="F:hydrolase activity"/>
    <property type="evidence" value="ECO:0007669"/>
    <property type="project" value="UniProtKB-UniRule"/>
</dbReference>
<accession>A0AA42DQ48</accession>
<evidence type="ECO:0000313" key="6">
    <source>
        <dbReference type="EMBL" id="MDA3732776.1"/>
    </source>
</evidence>
<gene>
    <name evidence="6" type="ORF">PBV87_14955</name>
</gene>
<dbReference type="EMBL" id="JAQIFT010000054">
    <property type="protein sequence ID" value="MDA3732776.1"/>
    <property type="molecule type" value="Genomic_DNA"/>
</dbReference>
<protein>
    <submittedName>
        <fullName evidence="6">Patatin family protein</fullName>
    </submittedName>
</protein>
<evidence type="ECO:0000256" key="1">
    <source>
        <dbReference type="ARBA" id="ARBA00022801"/>
    </source>
</evidence>
<dbReference type="InterPro" id="IPR050301">
    <property type="entry name" value="NTE"/>
</dbReference>
<dbReference type="PROSITE" id="PS51635">
    <property type="entry name" value="PNPLA"/>
    <property type="match status" value="1"/>
</dbReference>
<evidence type="ECO:0000313" key="7">
    <source>
        <dbReference type="Proteomes" id="UP001169242"/>
    </source>
</evidence>
<keyword evidence="3 4" id="KW-0443">Lipid metabolism</keyword>
<feature type="short sequence motif" description="GXSXG" evidence="4">
    <location>
        <begin position="37"/>
        <end position="41"/>
    </location>
</feature>
<dbReference type="AlphaFoldDB" id="A0AA42DQ48"/>
<dbReference type="Gene3D" id="3.40.1090.10">
    <property type="entry name" value="Cytosolic phospholipase A2 catalytic domain"/>
    <property type="match status" value="2"/>
</dbReference>
<dbReference type="PANTHER" id="PTHR14226">
    <property type="entry name" value="NEUROPATHY TARGET ESTERASE/SWISS CHEESE D.MELANOGASTER"/>
    <property type="match status" value="1"/>
</dbReference>
<dbReference type="Proteomes" id="UP001169242">
    <property type="component" value="Unassembled WGS sequence"/>
</dbReference>
<dbReference type="PANTHER" id="PTHR14226:SF25">
    <property type="entry name" value="PHOSPHOESTERASE"/>
    <property type="match status" value="1"/>
</dbReference>
<feature type="short sequence motif" description="GXGXXG" evidence="4">
    <location>
        <begin position="10"/>
        <end position="15"/>
    </location>
</feature>
<feature type="domain" description="PNPLA" evidence="5">
    <location>
        <begin position="6"/>
        <end position="172"/>
    </location>
</feature>
<comment type="caution">
    <text evidence="6">The sequence shown here is derived from an EMBL/GenBank/DDBJ whole genome shotgun (WGS) entry which is preliminary data.</text>
</comment>
<dbReference type="Pfam" id="PF01734">
    <property type="entry name" value="Patatin"/>
    <property type="match status" value="1"/>
</dbReference>
<dbReference type="SUPFAM" id="SSF52151">
    <property type="entry name" value="FabD/lysophospholipase-like"/>
    <property type="match status" value="1"/>
</dbReference>
<dbReference type="RefSeq" id="WP_053982751.1">
    <property type="nucleotide sequence ID" value="NZ_JAQIFT010000054.1"/>
</dbReference>
<keyword evidence="2 4" id="KW-0442">Lipid degradation</keyword>
<dbReference type="GO" id="GO:0016042">
    <property type="term" value="P:lipid catabolic process"/>
    <property type="evidence" value="ECO:0007669"/>
    <property type="project" value="UniProtKB-UniRule"/>
</dbReference>
<keyword evidence="1 4" id="KW-0378">Hydrolase</keyword>
<proteinExistence type="predicted"/>
<dbReference type="InterPro" id="IPR002641">
    <property type="entry name" value="PNPLA_dom"/>
</dbReference>